<name>A0AAE4AMM4_9BACT</name>
<proteinExistence type="predicted"/>
<evidence type="ECO:0000313" key="2">
    <source>
        <dbReference type="EMBL" id="MDQ0288013.1"/>
    </source>
</evidence>
<dbReference type="RefSeq" id="WP_307259177.1">
    <property type="nucleotide sequence ID" value="NZ_JAUSVL010000001.1"/>
</dbReference>
<evidence type="ECO:0000313" key="3">
    <source>
        <dbReference type="Proteomes" id="UP001238163"/>
    </source>
</evidence>
<sequence length="72" mass="8122">MFINYVYSFQRERSLLKCIVTDHHVTRREAAEALKARNIPAQDKQALKARAALGITATTFVFLGLFGPGRRS</sequence>
<evidence type="ECO:0000256" key="1">
    <source>
        <dbReference type="SAM" id="Phobius"/>
    </source>
</evidence>
<dbReference type="Proteomes" id="UP001238163">
    <property type="component" value="Unassembled WGS sequence"/>
</dbReference>
<keyword evidence="1" id="KW-0472">Membrane</keyword>
<reference evidence="2" key="1">
    <citation type="submission" date="2023-07" db="EMBL/GenBank/DDBJ databases">
        <title>Genomic Encyclopedia of Type Strains, Phase IV (KMG-IV): sequencing the most valuable type-strain genomes for metagenomic binning, comparative biology and taxonomic classification.</title>
        <authorList>
            <person name="Goeker M."/>
        </authorList>
    </citation>
    <scope>NUCLEOTIDE SEQUENCE</scope>
    <source>
        <strain evidence="2">DSM 24202</strain>
    </source>
</reference>
<keyword evidence="3" id="KW-1185">Reference proteome</keyword>
<dbReference type="AlphaFoldDB" id="A0AAE4AMM4"/>
<dbReference type="EMBL" id="JAUSVL010000001">
    <property type="protein sequence ID" value="MDQ0288013.1"/>
    <property type="molecule type" value="Genomic_DNA"/>
</dbReference>
<protein>
    <submittedName>
        <fullName evidence="2">Uncharacterized protein</fullName>
    </submittedName>
</protein>
<comment type="caution">
    <text evidence="2">The sequence shown here is derived from an EMBL/GenBank/DDBJ whole genome shotgun (WGS) entry which is preliminary data.</text>
</comment>
<accession>A0AAE4AMM4</accession>
<keyword evidence="1" id="KW-1133">Transmembrane helix</keyword>
<gene>
    <name evidence="2" type="ORF">J3R75_000120</name>
</gene>
<feature type="transmembrane region" description="Helical" evidence="1">
    <location>
        <begin position="47"/>
        <end position="66"/>
    </location>
</feature>
<organism evidence="2 3">
    <name type="scientific">Oligosphaera ethanolica</name>
    <dbReference type="NCBI Taxonomy" id="760260"/>
    <lineage>
        <taxon>Bacteria</taxon>
        <taxon>Pseudomonadati</taxon>
        <taxon>Lentisphaerota</taxon>
        <taxon>Oligosphaeria</taxon>
        <taxon>Oligosphaerales</taxon>
        <taxon>Oligosphaeraceae</taxon>
        <taxon>Oligosphaera</taxon>
    </lineage>
</organism>
<keyword evidence="1" id="KW-0812">Transmembrane</keyword>